<proteinExistence type="predicted"/>
<dbReference type="OrthoDB" id="5844105at2759"/>
<feature type="region of interest" description="Disordered" evidence="1">
    <location>
        <begin position="428"/>
        <end position="448"/>
    </location>
</feature>
<accession>A0A1X2I4M0</accession>
<name>A0A1X2I4M0_9FUNG</name>
<comment type="caution">
    <text evidence="2">The sequence shown here is derived from an EMBL/GenBank/DDBJ whole genome shotgun (WGS) entry which is preliminary data.</text>
</comment>
<dbReference type="Proteomes" id="UP000193560">
    <property type="component" value="Unassembled WGS sequence"/>
</dbReference>
<keyword evidence="3" id="KW-1185">Reference proteome</keyword>
<evidence type="ECO:0000313" key="2">
    <source>
        <dbReference type="EMBL" id="ORZ09263.1"/>
    </source>
</evidence>
<sequence length="530" mass="60879">MIHLAQLHFNIDCLQIREESTSIKSSECYFTTPMKKEHPHPSVRIYDPLFASDMTQQGILLKKEYHTIPETNIDRCTPLHMCTFLKQTMDDYTRNLQIEVMNGAHIYILSNPSVKLESTIDNTIQSKLWNRILLSYKGRLVLQDYDHELNNSLVAHDTISVKNEVKQEFHHQLLSTPSLTQTAKSKEFIDKLVRPNTYQDVEDFMKQTDTTNNQTSLTANYNTRLFGPSHTQTKFSKCTVAMERQTKFLTCLRDGQAYSSLDFDFQHLDLFRAPTAPAFGILPQGLISGMFEELEEALVSDNHTKDVPSMKNLIDMMVMELFNAKRNKPSQRLFPKKAGQEQIKLLATKSLVSLFLLGKRFNNDSPKHYEICQRILNDITVQNERDLKPTLDEANEAVNSNNKRQIGIDAAWDQAKRYKTMTHREREDVVMHDTPPPPPPTPMQQKQGSINPLFRGRRHAPDIGSSPARTYPDPSIAIPYLHIPAPEKVLDDVNPGPPNSLLAQFWSAHQQRMKTIKDFDGRKIRYQTGE</sequence>
<protein>
    <submittedName>
        <fullName evidence="2">Uncharacterized protein</fullName>
    </submittedName>
</protein>
<evidence type="ECO:0000256" key="1">
    <source>
        <dbReference type="SAM" id="MobiDB-lite"/>
    </source>
</evidence>
<gene>
    <name evidence="2" type="ORF">BCR42DRAFT_123026</name>
</gene>
<dbReference type="AlphaFoldDB" id="A0A1X2I4M0"/>
<dbReference type="STRING" id="90262.A0A1X2I4M0"/>
<dbReference type="EMBL" id="MCGE01000028">
    <property type="protein sequence ID" value="ORZ09263.1"/>
    <property type="molecule type" value="Genomic_DNA"/>
</dbReference>
<evidence type="ECO:0000313" key="3">
    <source>
        <dbReference type="Proteomes" id="UP000193560"/>
    </source>
</evidence>
<reference evidence="2 3" key="1">
    <citation type="submission" date="2016-07" db="EMBL/GenBank/DDBJ databases">
        <title>Pervasive Adenine N6-methylation of Active Genes in Fungi.</title>
        <authorList>
            <consortium name="DOE Joint Genome Institute"/>
            <person name="Mondo S.J."/>
            <person name="Dannebaum R.O."/>
            <person name="Kuo R.C."/>
            <person name="Labutti K."/>
            <person name="Haridas S."/>
            <person name="Kuo A."/>
            <person name="Salamov A."/>
            <person name="Ahrendt S.R."/>
            <person name="Lipzen A."/>
            <person name="Sullivan W."/>
            <person name="Andreopoulos W.B."/>
            <person name="Clum A."/>
            <person name="Lindquist E."/>
            <person name="Daum C."/>
            <person name="Ramamoorthy G.K."/>
            <person name="Gryganskyi A."/>
            <person name="Culley D."/>
            <person name="Magnuson J.K."/>
            <person name="James T.Y."/>
            <person name="O'Malley M.A."/>
            <person name="Stajich J.E."/>
            <person name="Spatafora J.W."/>
            <person name="Visel A."/>
            <person name="Grigoriev I.V."/>
        </authorList>
    </citation>
    <scope>NUCLEOTIDE SEQUENCE [LARGE SCALE GENOMIC DNA]</scope>
    <source>
        <strain evidence="2 3">NRRL 1336</strain>
    </source>
</reference>
<organism evidence="2 3">
    <name type="scientific">Absidia repens</name>
    <dbReference type="NCBI Taxonomy" id="90262"/>
    <lineage>
        <taxon>Eukaryota</taxon>
        <taxon>Fungi</taxon>
        <taxon>Fungi incertae sedis</taxon>
        <taxon>Mucoromycota</taxon>
        <taxon>Mucoromycotina</taxon>
        <taxon>Mucoromycetes</taxon>
        <taxon>Mucorales</taxon>
        <taxon>Cunninghamellaceae</taxon>
        <taxon>Absidia</taxon>
    </lineage>
</organism>